<dbReference type="EMBL" id="FMYV01000003">
    <property type="protein sequence ID" value="SDC32637.1"/>
    <property type="molecule type" value="Genomic_DNA"/>
</dbReference>
<dbReference type="Pfam" id="PF01022">
    <property type="entry name" value="HTH_5"/>
    <property type="match status" value="1"/>
</dbReference>
<dbReference type="GO" id="GO:0003700">
    <property type="term" value="F:DNA-binding transcription factor activity"/>
    <property type="evidence" value="ECO:0007669"/>
    <property type="project" value="InterPro"/>
</dbReference>
<dbReference type="InterPro" id="IPR001845">
    <property type="entry name" value="HTH_ArsR_DNA-bd_dom"/>
</dbReference>
<accession>A0A1G6KP16</accession>
<keyword evidence="3" id="KW-0804">Transcription</keyword>
<evidence type="ECO:0000256" key="1">
    <source>
        <dbReference type="ARBA" id="ARBA00023015"/>
    </source>
</evidence>
<dbReference type="STRING" id="28234.SAMN04488588_0828"/>
<dbReference type="InterPro" id="IPR051011">
    <property type="entry name" value="Metal_resp_trans_reg"/>
</dbReference>
<evidence type="ECO:0000256" key="2">
    <source>
        <dbReference type="ARBA" id="ARBA00023125"/>
    </source>
</evidence>
<dbReference type="PANTHER" id="PTHR43132">
    <property type="entry name" value="ARSENICAL RESISTANCE OPERON REPRESSOR ARSR-RELATED"/>
    <property type="match status" value="1"/>
</dbReference>
<dbReference type="CDD" id="cd00090">
    <property type="entry name" value="HTH_ARSR"/>
    <property type="match status" value="1"/>
</dbReference>
<dbReference type="GO" id="GO:0003677">
    <property type="term" value="F:DNA binding"/>
    <property type="evidence" value="ECO:0007669"/>
    <property type="project" value="UniProtKB-KW"/>
</dbReference>
<sequence length="98" mass="11579">MNLNEYEVFKVADLFKAFSDETRVQIINILSEKELCVSDIVEVLDKNQTTISHQLRILRQSGFVYSRRDGRKNYYSLDEHISEIFKQAVNHIKEVEEI</sequence>
<keyword evidence="1" id="KW-0805">Transcription regulation</keyword>
<proteinExistence type="predicted"/>
<evidence type="ECO:0000259" key="4">
    <source>
        <dbReference type="PROSITE" id="PS50987"/>
    </source>
</evidence>
<dbReference type="PANTHER" id="PTHR43132:SF6">
    <property type="entry name" value="HTH-TYPE TRANSCRIPTIONAL REPRESSOR CZRA"/>
    <property type="match status" value="1"/>
</dbReference>
<dbReference type="Gene3D" id="1.10.10.10">
    <property type="entry name" value="Winged helix-like DNA-binding domain superfamily/Winged helix DNA-binding domain"/>
    <property type="match status" value="1"/>
</dbReference>
<dbReference type="NCBIfam" id="NF033788">
    <property type="entry name" value="HTH_metalloreg"/>
    <property type="match status" value="1"/>
</dbReference>
<dbReference type="InterPro" id="IPR036388">
    <property type="entry name" value="WH-like_DNA-bd_sf"/>
</dbReference>
<keyword evidence="6" id="KW-1185">Reference proteome</keyword>
<reference evidence="5 6" key="1">
    <citation type="submission" date="2016-10" db="EMBL/GenBank/DDBJ databases">
        <authorList>
            <person name="de Groot N.N."/>
        </authorList>
    </citation>
    <scope>NUCLEOTIDE SEQUENCE [LARGE SCALE GENOMIC DNA]</scope>
    <source>
        <strain evidence="5 6">WG14</strain>
    </source>
</reference>
<organism evidence="5 6">
    <name type="scientific">Geotoga petraea</name>
    <dbReference type="NCBI Taxonomy" id="28234"/>
    <lineage>
        <taxon>Bacteria</taxon>
        <taxon>Thermotogati</taxon>
        <taxon>Thermotogota</taxon>
        <taxon>Thermotogae</taxon>
        <taxon>Petrotogales</taxon>
        <taxon>Petrotogaceae</taxon>
        <taxon>Geotoga</taxon>
    </lineage>
</organism>
<dbReference type="Proteomes" id="UP000199322">
    <property type="component" value="Unassembled WGS sequence"/>
</dbReference>
<feature type="domain" description="HTH arsR-type" evidence="4">
    <location>
        <begin position="3"/>
        <end position="96"/>
    </location>
</feature>
<dbReference type="InterPro" id="IPR011991">
    <property type="entry name" value="ArsR-like_HTH"/>
</dbReference>
<dbReference type="RefSeq" id="WP_176759837.1">
    <property type="nucleotide sequence ID" value="NZ_FMYV01000003.1"/>
</dbReference>
<keyword evidence="2" id="KW-0238">DNA-binding</keyword>
<evidence type="ECO:0000313" key="6">
    <source>
        <dbReference type="Proteomes" id="UP000199322"/>
    </source>
</evidence>
<evidence type="ECO:0000256" key="3">
    <source>
        <dbReference type="ARBA" id="ARBA00023163"/>
    </source>
</evidence>
<dbReference type="PROSITE" id="PS50987">
    <property type="entry name" value="HTH_ARSR_2"/>
    <property type="match status" value="1"/>
</dbReference>
<gene>
    <name evidence="5" type="ORF">SAMN04488588_0828</name>
</gene>
<protein>
    <submittedName>
        <fullName evidence="5">Transcriptional regulator, ArsR family</fullName>
    </submittedName>
</protein>
<dbReference type="SMART" id="SM00418">
    <property type="entry name" value="HTH_ARSR"/>
    <property type="match status" value="1"/>
</dbReference>
<dbReference type="AlphaFoldDB" id="A0A1G6KP16"/>
<name>A0A1G6KP16_9BACT</name>
<evidence type="ECO:0000313" key="5">
    <source>
        <dbReference type="EMBL" id="SDC32637.1"/>
    </source>
</evidence>
<dbReference type="SUPFAM" id="SSF46785">
    <property type="entry name" value="Winged helix' DNA-binding domain"/>
    <property type="match status" value="1"/>
</dbReference>
<dbReference type="InterPro" id="IPR036390">
    <property type="entry name" value="WH_DNA-bd_sf"/>
</dbReference>
<dbReference type="PRINTS" id="PR00778">
    <property type="entry name" value="HTHARSR"/>
</dbReference>